<reference evidence="14 15" key="1">
    <citation type="submission" date="2023-08" db="EMBL/GenBank/DDBJ databases">
        <title>Black Yeasts Isolated from many extreme environments.</title>
        <authorList>
            <person name="Coleine C."/>
            <person name="Stajich J.E."/>
            <person name="Selbmann L."/>
        </authorList>
    </citation>
    <scope>NUCLEOTIDE SEQUENCE [LARGE SCALE GENOMIC DNA]</scope>
    <source>
        <strain evidence="14 15">CCFEE 5935</strain>
    </source>
</reference>
<evidence type="ECO:0000313" key="15">
    <source>
        <dbReference type="Proteomes" id="UP001337655"/>
    </source>
</evidence>
<dbReference type="RefSeq" id="XP_064664155.1">
    <property type="nucleotide sequence ID" value="XM_064797921.1"/>
</dbReference>
<dbReference type="NCBIfam" id="TIGR02227">
    <property type="entry name" value="sigpep_I_bact"/>
    <property type="match status" value="1"/>
</dbReference>
<evidence type="ECO:0000256" key="8">
    <source>
        <dbReference type="ARBA" id="ARBA00023128"/>
    </source>
</evidence>
<dbReference type="InterPro" id="IPR036286">
    <property type="entry name" value="LexA/Signal_pep-like_sf"/>
</dbReference>
<sequence length="200" mass="22708">MRPFLNTLRRRPFYTTTLGAFWGATTIIFINDNVLVTTYVEGESMSPTLSRDYHETGHCDFILWNKLFSRSKLERGDVIQYMNPYKPEAFAVKRIIGLEGDTVVLDRRRRPEAGEGPEMRETRAWDAWKGKAMVPPGHVWVEGDNQLLRTCIDEFDRREGDCCCEPEQVLDQALGGLQKSDEGGAFGGKNEKLDERGTAG</sequence>
<dbReference type="GO" id="GO:0004252">
    <property type="term" value="F:serine-type endopeptidase activity"/>
    <property type="evidence" value="ECO:0007669"/>
    <property type="project" value="InterPro"/>
</dbReference>
<gene>
    <name evidence="14" type="ORF">LTR77_000656</name>
</gene>
<keyword evidence="8 11" id="KW-0496">Mitochondrion</keyword>
<dbReference type="InterPro" id="IPR000223">
    <property type="entry name" value="Pept_S26A_signal_pept_1"/>
</dbReference>
<keyword evidence="6 11" id="KW-0378">Hydrolase</keyword>
<evidence type="ECO:0000256" key="6">
    <source>
        <dbReference type="ARBA" id="ARBA00022801"/>
    </source>
</evidence>
<dbReference type="Pfam" id="PF10502">
    <property type="entry name" value="Peptidase_S26"/>
    <property type="match status" value="1"/>
</dbReference>
<evidence type="ECO:0000256" key="9">
    <source>
        <dbReference type="ARBA" id="ARBA00023136"/>
    </source>
</evidence>
<dbReference type="EC" id="3.4.21.-" evidence="11"/>
<keyword evidence="7" id="KW-1133">Transmembrane helix</keyword>
<comment type="caution">
    <text evidence="14">The sequence shown here is derived from an EMBL/GenBank/DDBJ whole genome shotgun (WGS) entry which is preliminary data.</text>
</comment>
<dbReference type="Gene3D" id="2.10.109.10">
    <property type="entry name" value="Umud Fragment, subunit A"/>
    <property type="match status" value="1"/>
</dbReference>
<dbReference type="GO" id="GO:0006465">
    <property type="term" value="P:signal peptide processing"/>
    <property type="evidence" value="ECO:0007669"/>
    <property type="project" value="InterPro"/>
</dbReference>
<evidence type="ECO:0000313" key="14">
    <source>
        <dbReference type="EMBL" id="KAK5175517.1"/>
    </source>
</evidence>
<keyword evidence="3 11" id="KW-0645">Protease</keyword>
<dbReference type="GO" id="GO:0006627">
    <property type="term" value="P:protein processing involved in protein targeting to mitochondrion"/>
    <property type="evidence" value="ECO:0007669"/>
    <property type="project" value="InterPro"/>
</dbReference>
<accession>A0AAV9PNX9</accession>
<keyword evidence="9" id="KW-0472">Membrane</keyword>
<feature type="active site" evidence="10">
    <location>
        <position position="44"/>
    </location>
</feature>
<dbReference type="PANTHER" id="PTHR46041:SF2">
    <property type="entry name" value="MITOCHONDRIAL INNER MEMBRANE PROTEASE SUBUNIT 2"/>
    <property type="match status" value="1"/>
</dbReference>
<feature type="region of interest" description="Disordered" evidence="12">
    <location>
        <begin position="175"/>
        <end position="200"/>
    </location>
</feature>
<dbReference type="GO" id="GO:0042720">
    <property type="term" value="C:mitochondrial inner membrane peptidase complex"/>
    <property type="evidence" value="ECO:0007669"/>
    <property type="project" value="InterPro"/>
</dbReference>
<dbReference type="EMBL" id="JAVRRT010000001">
    <property type="protein sequence ID" value="KAK5175517.1"/>
    <property type="molecule type" value="Genomic_DNA"/>
</dbReference>
<comment type="subcellular location">
    <subcellularLocation>
        <location evidence="1">Mitochondrion inner membrane</location>
        <topology evidence="1">Single-pass membrane protein</topology>
    </subcellularLocation>
</comment>
<dbReference type="SUPFAM" id="SSF51306">
    <property type="entry name" value="LexA/Signal peptidase"/>
    <property type="match status" value="1"/>
</dbReference>
<feature type="compositionally biased region" description="Basic and acidic residues" evidence="12">
    <location>
        <begin position="189"/>
        <end position="200"/>
    </location>
</feature>
<dbReference type="PRINTS" id="PR00727">
    <property type="entry name" value="LEADERPTASE"/>
</dbReference>
<keyword evidence="15" id="KW-1185">Reference proteome</keyword>
<dbReference type="Proteomes" id="UP001337655">
    <property type="component" value="Unassembled WGS sequence"/>
</dbReference>
<evidence type="ECO:0000256" key="11">
    <source>
        <dbReference type="RuleBase" id="RU362041"/>
    </source>
</evidence>
<dbReference type="GeneID" id="89922006"/>
<evidence type="ECO:0000256" key="12">
    <source>
        <dbReference type="SAM" id="MobiDB-lite"/>
    </source>
</evidence>
<evidence type="ECO:0000256" key="7">
    <source>
        <dbReference type="ARBA" id="ARBA00022989"/>
    </source>
</evidence>
<evidence type="ECO:0000256" key="4">
    <source>
        <dbReference type="ARBA" id="ARBA00022692"/>
    </source>
</evidence>
<protein>
    <recommendedName>
        <fullName evidence="11">Mitochondrial inner membrane protease subunit</fullName>
        <ecNumber evidence="11">3.4.21.-</ecNumber>
    </recommendedName>
</protein>
<keyword evidence="4" id="KW-0812">Transmembrane</keyword>
<proteinExistence type="inferred from homology"/>
<evidence type="ECO:0000256" key="5">
    <source>
        <dbReference type="ARBA" id="ARBA00022792"/>
    </source>
</evidence>
<dbReference type="PANTHER" id="PTHR46041">
    <property type="entry name" value="MITOCHONDRIAL INNER MEMBRANE PROTEASE SUBUNIT 2"/>
    <property type="match status" value="1"/>
</dbReference>
<comment type="similarity">
    <text evidence="2">Belongs to the peptidase S26 family. IMP2 subfamily.</text>
</comment>
<evidence type="ECO:0000259" key="13">
    <source>
        <dbReference type="Pfam" id="PF10502"/>
    </source>
</evidence>
<dbReference type="CDD" id="cd06530">
    <property type="entry name" value="S26_SPase_I"/>
    <property type="match status" value="1"/>
</dbReference>
<evidence type="ECO:0000256" key="2">
    <source>
        <dbReference type="ARBA" id="ARBA00007066"/>
    </source>
</evidence>
<dbReference type="InterPro" id="IPR019533">
    <property type="entry name" value="Peptidase_S26"/>
</dbReference>
<feature type="domain" description="Peptidase S26" evidence="13">
    <location>
        <begin position="26"/>
        <end position="146"/>
    </location>
</feature>
<dbReference type="AlphaFoldDB" id="A0AAV9PNX9"/>
<evidence type="ECO:0000256" key="10">
    <source>
        <dbReference type="PIRSR" id="PIRSR600223-1"/>
    </source>
</evidence>
<evidence type="ECO:0000256" key="1">
    <source>
        <dbReference type="ARBA" id="ARBA00004434"/>
    </source>
</evidence>
<name>A0AAV9PNX9_9PEZI</name>
<evidence type="ECO:0000256" key="3">
    <source>
        <dbReference type="ARBA" id="ARBA00022670"/>
    </source>
</evidence>
<dbReference type="InterPro" id="IPR037730">
    <property type="entry name" value="IMP2"/>
</dbReference>
<organism evidence="14 15">
    <name type="scientific">Saxophila tyrrhenica</name>
    <dbReference type="NCBI Taxonomy" id="1690608"/>
    <lineage>
        <taxon>Eukaryota</taxon>
        <taxon>Fungi</taxon>
        <taxon>Dikarya</taxon>
        <taxon>Ascomycota</taxon>
        <taxon>Pezizomycotina</taxon>
        <taxon>Dothideomycetes</taxon>
        <taxon>Dothideomycetidae</taxon>
        <taxon>Mycosphaerellales</taxon>
        <taxon>Extremaceae</taxon>
        <taxon>Saxophila</taxon>
    </lineage>
</organism>
<feature type="active site" evidence="10">
    <location>
        <position position="93"/>
    </location>
</feature>
<keyword evidence="5 11" id="KW-0999">Mitochondrion inner membrane</keyword>